<dbReference type="InterPro" id="IPR018720">
    <property type="entry name" value="DUF2249"/>
</dbReference>
<dbReference type="Pfam" id="PF10006">
    <property type="entry name" value="DUF2249"/>
    <property type="match status" value="1"/>
</dbReference>
<evidence type="ECO:0000313" key="2">
    <source>
        <dbReference type="EMBL" id="MXR43281.1"/>
    </source>
</evidence>
<dbReference type="Proteomes" id="UP000437065">
    <property type="component" value="Unassembled WGS sequence"/>
</dbReference>
<dbReference type="RefSeq" id="WP_159671201.1">
    <property type="nucleotide sequence ID" value="NZ_WUUS01000016.1"/>
</dbReference>
<comment type="caution">
    <text evidence="2">The sequence shown here is derived from an EMBL/GenBank/DDBJ whole genome shotgun (WGS) entry which is preliminary data.</text>
</comment>
<evidence type="ECO:0000313" key="3">
    <source>
        <dbReference type="Proteomes" id="UP000437065"/>
    </source>
</evidence>
<feature type="domain" description="DUF2249" evidence="1">
    <location>
        <begin position="5"/>
        <end position="75"/>
    </location>
</feature>
<gene>
    <name evidence="2" type="ORF">GRX01_18325</name>
</gene>
<dbReference type="AlphaFoldDB" id="A0A6B0T3Y1"/>
<dbReference type="OrthoDB" id="198577at2157"/>
<reference evidence="2 3" key="1">
    <citation type="submission" date="2019-12" db="EMBL/GenBank/DDBJ databases">
        <title>Isolation and characterization of three novel carbon monoxide-oxidizing members of Halobacteria from salione crusts and soils.</title>
        <authorList>
            <person name="Myers M.R."/>
            <person name="King G.M."/>
        </authorList>
    </citation>
    <scope>NUCLEOTIDE SEQUENCE [LARGE SCALE GENOMIC DNA]</scope>
    <source>
        <strain evidence="2 3">WSA2</strain>
    </source>
</reference>
<dbReference type="EMBL" id="WUUS01000016">
    <property type="protein sequence ID" value="MXR43281.1"/>
    <property type="molecule type" value="Genomic_DNA"/>
</dbReference>
<proteinExistence type="predicted"/>
<keyword evidence="3" id="KW-1185">Reference proteome</keyword>
<organism evidence="2 3">
    <name type="scientific">Halobaculum saliterrae</name>
    <dbReference type="NCBI Taxonomy" id="2073113"/>
    <lineage>
        <taxon>Archaea</taxon>
        <taxon>Methanobacteriati</taxon>
        <taxon>Methanobacteriota</taxon>
        <taxon>Stenosarchaea group</taxon>
        <taxon>Halobacteria</taxon>
        <taxon>Halobacteriales</taxon>
        <taxon>Haloferacaceae</taxon>
        <taxon>Halobaculum</taxon>
    </lineage>
</organism>
<protein>
    <submittedName>
        <fullName evidence="2">DUF2249 domain-containing protein</fullName>
    </submittedName>
</protein>
<evidence type="ECO:0000259" key="1">
    <source>
        <dbReference type="Pfam" id="PF10006"/>
    </source>
</evidence>
<sequence length="77" mass="8784">MPTETIDVREVPPAKRHPTIHDAFEDLDAGESLELINDHDPQPLFYEFDAEVDDFDADGYEVEQRGPGEFVARLPKE</sequence>
<accession>A0A6B0T3Y1</accession>
<name>A0A6B0T3Y1_9EURY</name>